<dbReference type="Proteomes" id="UP000204294">
    <property type="component" value="Segment"/>
</dbReference>
<name>R9TLJ0_9CAUD</name>
<dbReference type="GeneID" id="16045494"/>
<evidence type="ECO:0000313" key="1">
    <source>
        <dbReference type="EMBL" id="AGN33673.1"/>
    </source>
</evidence>
<evidence type="ECO:0000313" key="2">
    <source>
        <dbReference type="Proteomes" id="UP000204294"/>
    </source>
</evidence>
<dbReference type="RefSeq" id="YP_008126487.1">
    <property type="nucleotide sequence ID" value="NC_021536.1"/>
</dbReference>
<dbReference type="OrthoDB" id="27798at10239"/>
<sequence length="56" mass="6488">MLELLLYTNMMCSDADALVLRIQKNRSELAPHIVVELVETVKESVPECDYYWDAND</sequence>
<gene>
    <name evidence="1" type="ORF">SWYG_00164</name>
</gene>
<dbReference type="KEGG" id="vg:16045494"/>
<keyword evidence="2" id="KW-1185">Reference proteome</keyword>
<reference evidence="1 2" key="1">
    <citation type="submission" date="2010-09" db="EMBL/GenBank/DDBJ databases">
        <title>The Genome Sequence of Synechococcus phage S-IOM18.</title>
        <authorList>
            <consortium name="The Broad Institute Genome Sequencing Platform"/>
            <person name="Henn M.R."/>
            <person name="Clokie M."/>
            <person name="Levin J."/>
            <person name="Malboeuf C."/>
            <person name="Casali M."/>
            <person name="Russ C."/>
            <person name="Lennon N."/>
            <person name="Chapman S.B."/>
            <person name="Erlich R."/>
            <person name="Young S.K."/>
            <person name="Yandava C."/>
            <person name="Zeng Q."/>
            <person name="Fitzgerald M.F."/>
            <person name="Alvarado L."/>
            <person name="Anderson S."/>
            <person name="Berlin A."/>
            <person name="Chen Z."/>
            <person name="Freedman E."/>
            <person name="Gellesch M."/>
            <person name="Goldberg J."/>
            <person name="Green L."/>
            <person name="Griggs A."/>
            <person name="Gujja S."/>
            <person name="Heilman E.R."/>
            <person name="Heiman D."/>
            <person name="Hollinger A."/>
            <person name="Howarth C."/>
            <person name="Larson L."/>
            <person name="Mehta T."/>
            <person name="Neiman D."/>
            <person name="Pearson M."/>
            <person name="Roberts A."/>
            <person name="Ryan E."/>
            <person name="Saif S."/>
            <person name="Shea T."/>
            <person name="Shenoy N."/>
            <person name="Sisk P."/>
            <person name="Stolte C."/>
            <person name="Sykes S."/>
            <person name="White J."/>
            <person name="Haas B."/>
            <person name="Nusbaum C."/>
            <person name="Birren B."/>
        </authorList>
    </citation>
    <scope>NUCLEOTIDE SEQUENCE [LARGE SCALE GENOMIC DNA]</scope>
    <source>
        <strain evidence="1 2">S-IOM18</strain>
    </source>
</reference>
<organism evidence="1 2">
    <name type="scientific">Synechococcus phage S-IOM18</name>
    <dbReference type="NCBI Taxonomy" id="754039"/>
    <lineage>
        <taxon>Viruses</taxon>
        <taxon>Duplodnaviria</taxon>
        <taxon>Heunggongvirae</taxon>
        <taxon>Uroviricota</taxon>
        <taxon>Caudoviricetes</taxon>
        <taxon>Pantevenvirales</taxon>
        <taxon>Kyanoviridae</taxon>
        <taxon>Tefnutvirus</taxon>
        <taxon>Tefnutvirus siom18</taxon>
    </lineage>
</organism>
<dbReference type="EMBL" id="HQ317383">
    <property type="protein sequence ID" value="AGN33673.1"/>
    <property type="molecule type" value="Genomic_DNA"/>
</dbReference>
<proteinExistence type="predicted"/>
<protein>
    <submittedName>
        <fullName evidence="1">Uncharacterized protein</fullName>
    </submittedName>
</protein>
<accession>R9TLJ0</accession>